<dbReference type="AlphaFoldDB" id="A0A4U3MD66"/>
<reference evidence="2 3" key="1">
    <citation type="submission" date="2019-04" db="EMBL/GenBank/DDBJ databases">
        <title>Herbidospora sp. NEAU-GS14.nov., a novel actinomycete isolated from soil.</title>
        <authorList>
            <person name="Han L."/>
        </authorList>
    </citation>
    <scope>NUCLEOTIDE SEQUENCE [LARGE SCALE GENOMIC DNA]</scope>
    <source>
        <strain evidence="2 3">NEAU-GS14</strain>
    </source>
</reference>
<evidence type="ECO:0000313" key="3">
    <source>
        <dbReference type="Proteomes" id="UP000308705"/>
    </source>
</evidence>
<dbReference type="RefSeq" id="WP_137249462.1">
    <property type="nucleotide sequence ID" value="NZ_SZQA01000026.1"/>
</dbReference>
<proteinExistence type="predicted"/>
<organism evidence="2 3">
    <name type="scientific">Herbidospora galbida</name>
    <dbReference type="NCBI Taxonomy" id="2575442"/>
    <lineage>
        <taxon>Bacteria</taxon>
        <taxon>Bacillati</taxon>
        <taxon>Actinomycetota</taxon>
        <taxon>Actinomycetes</taxon>
        <taxon>Streptosporangiales</taxon>
        <taxon>Streptosporangiaceae</taxon>
        <taxon>Herbidospora</taxon>
    </lineage>
</organism>
<evidence type="ECO:0000256" key="1">
    <source>
        <dbReference type="SAM" id="Coils"/>
    </source>
</evidence>
<sequence>MKDIALIGTIIIALLGGYYLKSNHREEIECMKARMEFEKAELAAYYNNELAGLGPALHRDALERTKYAAEASMRSMANAVLFHEDCFSTTEIGRAQKLSDNP</sequence>
<keyword evidence="1" id="KW-0175">Coiled coil</keyword>
<comment type="caution">
    <text evidence="2">The sequence shown here is derived from an EMBL/GenBank/DDBJ whole genome shotgun (WGS) entry which is preliminary data.</text>
</comment>
<feature type="coiled-coil region" evidence="1">
    <location>
        <begin position="21"/>
        <end position="48"/>
    </location>
</feature>
<dbReference type="EMBL" id="SZQA01000026">
    <property type="protein sequence ID" value="TKK85596.1"/>
    <property type="molecule type" value="Genomic_DNA"/>
</dbReference>
<name>A0A4U3MD66_9ACTN</name>
<gene>
    <name evidence="2" type="ORF">FDA94_24700</name>
</gene>
<keyword evidence="3" id="KW-1185">Reference proteome</keyword>
<protein>
    <submittedName>
        <fullName evidence="2">Uncharacterized protein</fullName>
    </submittedName>
</protein>
<evidence type="ECO:0000313" key="2">
    <source>
        <dbReference type="EMBL" id="TKK85596.1"/>
    </source>
</evidence>
<accession>A0A4U3MD66</accession>
<dbReference type="Proteomes" id="UP000308705">
    <property type="component" value="Unassembled WGS sequence"/>
</dbReference>